<reference evidence="2 3" key="1">
    <citation type="submission" date="2024-02" db="EMBL/GenBank/DDBJ databases">
        <title>Deinococcus carri NBRC 110142.</title>
        <authorList>
            <person name="Ichikawa N."/>
            <person name="Katano-Makiyama Y."/>
            <person name="Hidaka K."/>
        </authorList>
    </citation>
    <scope>NUCLEOTIDE SEQUENCE [LARGE SCALE GENOMIC DNA]</scope>
    <source>
        <strain evidence="2 3">NBRC 110142</strain>
    </source>
</reference>
<name>A0ABP9W6F3_9DEIO</name>
<gene>
    <name evidence="2" type="ORF">Dcar01_01676</name>
</gene>
<proteinExistence type="predicted"/>
<protein>
    <recommendedName>
        <fullName evidence="4">Lipoprotein</fullName>
    </recommendedName>
</protein>
<evidence type="ECO:0000313" key="2">
    <source>
        <dbReference type="EMBL" id="GAA5512952.1"/>
    </source>
</evidence>
<keyword evidence="1" id="KW-0732">Signal</keyword>
<accession>A0ABP9W6F3</accession>
<sequence>MNNLPRFVLFAGAALALTACGNNTPPQASDQPTVAVINGKVTTWSGSGTVSVPDLADVSAPVNADGTFALTLPGEAALSGKTMTAADVMSGLRCTGTVTSSTPSTRGYVVAVLNVQDMNGTRQVSAVEGRKTGPLSRGLHARAWLYADGATQLRGTVNCAALLGISAISNLPVTVSVNTQRGWNVVDLNITASASVFGQLSAEGTAVNSAAGTGTTEWRTTAELQSQIGF</sequence>
<dbReference type="Proteomes" id="UP001401887">
    <property type="component" value="Unassembled WGS sequence"/>
</dbReference>
<keyword evidence="3" id="KW-1185">Reference proteome</keyword>
<feature type="chain" id="PRO_5047479691" description="Lipoprotein" evidence="1">
    <location>
        <begin position="29"/>
        <end position="230"/>
    </location>
</feature>
<comment type="caution">
    <text evidence="2">The sequence shown here is derived from an EMBL/GenBank/DDBJ whole genome shotgun (WGS) entry which is preliminary data.</text>
</comment>
<evidence type="ECO:0008006" key="4">
    <source>
        <dbReference type="Google" id="ProtNLM"/>
    </source>
</evidence>
<feature type="signal peptide" evidence="1">
    <location>
        <begin position="1"/>
        <end position="28"/>
    </location>
</feature>
<dbReference type="PROSITE" id="PS51257">
    <property type="entry name" value="PROKAR_LIPOPROTEIN"/>
    <property type="match status" value="1"/>
</dbReference>
<evidence type="ECO:0000256" key="1">
    <source>
        <dbReference type="SAM" id="SignalP"/>
    </source>
</evidence>
<dbReference type="EMBL" id="BAABRP010000005">
    <property type="protein sequence ID" value="GAA5512952.1"/>
    <property type="molecule type" value="Genomic_DNA"/>
</dbReference>
<evidence type="ECO:0000313" key="3">
    <source>
        <dbReference type="Proteomes" id="UP001401887"/>
    </source>
</evidence>
<dbReference type="RefSeq" id="WP_345463756.1">
    <property type="nucleotide sequence ID" value="NZ_BAABRP010000005.1"/>
</dbReference>
<organism evidence="2 3">
    <name type="scientific">Deinococcus carri</name>
    <dbReference type="NCBI Taxonomy" id="1211323"/>
    <lineage>
        <taxon>Bacteria</taxon>
        <taxon>Thermotogati</taxon>
        <taxon>Deinococcota</taxon>
        <taxon>Deinococci</taxon>
        <taxon>Deinococcales</taxon>
        <taxon>Deinococcaceae</taxon>
        <taxon>Deinococcus</taxon>
    </lineage>
</organism>